<keyword evidence="1" id="KW-0175">Coiled coil</keyword>
<reference evidence="2 3" key="1">
    <citation type="submission" date="2018-11" db="EMBL/GenBank/DDBJ databases">
        <title>Sequencing the genomes of 1000 actinobacteria strains.</title>
        <authorList>
            <person name="Klenk H.-P."/>
        </authorList>
    </citation>
    <scope>NUCLEOTIDE SEQUENCE [LARGE SCALE GENOMIC DNA]</scope>
    <source>
        <strain evidence="2 3">DSM 12652</strain>
    </source>
</reference>
<evidence type="ECO:0000256" key="1">
    <source>
        <dbReference type="SAM" id="Coils"/>
    </source>
</evidence>
<sequence length="299" mass="33550">MGLNALSRQRARQARSAVTRWWGQARHDTAEDPELVAQLRRRLRRARAAAEREKAEKERLRRELRTTRVSLRNPFPEIELPATVLAVADTVVAEQLSYLRRENLLALAAVVREADLAGREGLVIEAGTALGGSGIVMASAKAPTRTMRVYDVFGQIPSPSDRDGEDVQQRYEVIAAGAARGVGDDLYYGYRDDLLGEVTASYERLGVPLDDHRVELVRGLFQDTLEVDEPVAVAHLDGDWYDSTMTCLERIAPRLVPGGRLVLDDYYHWSGCRTAVDDYFAGRTGFQLEHRARLHVVRR</sequence>
<dbReference type="InterPro" id="IPR029063">
    <property type="entry name" value="SAM-dependent_MTases_sf"/>
</dbReference>
<accession>A0A3N2CPK8</accession>
<dbReference type="InterPro" id="IPR008884">
    <property type="entry name" value="TylF_MeTrfase"/>
</dbReference>
<comment type="caution">
    <text evidence="2">The sequence shown here is derived from an EMBL/GenBank/DDBJ whole genome shotgun (WGS) entry which is preliminary data.</text>
</comment>
<dbReference type="OrthoDB" id="3826968at2"/>
<dbReference type="RefSeq" id="WP_123388805.1">
    <property type="nucleotide sequence ID" value="NZ_RKHO01000001.1"/>
</dbReference>
<dbReference type="PANTHER" id="PTHR40036:SF1">
    <property type="entry name" value="MACROCIN O-METHYLTRANSFERASE"/>
    <property type="match status" value="1"/>
</dbReference>
<dbReference type="EMBL" id="RKHO01000001">
    <property type="protein sequence ID" value="ROR89450.1"/>
    <property type="molecule type" value="Genomic_DNA"/>
</dbReference>
<name>A0A3N2CPK8_9ACTN</name>
<dbReference type="PANTHER" id="PTHR40036">
    <property type="entry name" value="MACROCIN O-METHYLTRANSFERASE"/>
    <property type="match status" value="1"/>
</dbReference>
<dbReference type="SUPFAM" id="SSF53335">
    <property type="entry name" value="S-adenosyl-L-methionine-dependent methyltransferases"/>
    <property type="match status" value="1"/>
</dbReference>
<dbReference type="AlphaFoldDB" id="A0A3N2CPK8"/>
<evidence type="ECO:0000313" key="2">
    <source>
        <dbReference type="EMBL" id="ROR89450.1"/>
    </source>
</evidence>
<dbReference type="Pfam" id="PF05711">
    <property type="entry name" value="TylF"/>
    <property type="match status" value="1"/>
</dbReference>
<organism evidence="2 3">
    <name type="scientific">Nocardioides aurantiacus</name>
    <dbReference type="NCBI Taxonomy" id="86796"/>
    <lineage>
        <taxon>Bacteria</taxon>
        <taxon>Bacillati</taxon>
        <taxon>Actinomycetota</taxon>
        <taxon>Actinomycetes</taxon>
        <taxon>Propionibacteriales</taxon>
        <taxon>Nocardioidaceae</taxon>
        <taxon>Nocardioides</taxon>
    </lineage>
</organism>
<proteinExistence type="predicted"/>
<keyword evidence="3" id="KW-1185">Reference proteome</keyword>
<feature type="coiled-coil region" evidence="1">
    <location>
        <begin position="36"/>
        <end position="70"/>
    </location>
</feature>
<gene>
    <name evidence="2" type="ORF">EDD33_0274</name>
</gene>
<protein>
    <submittedName>
        <fullName evidence="2">Asparagine synthase (Glutamine-hydrolysing)</fullName>
    </submittedName>
</protein>
<dbReference type="Proteomes" id="UP000281738">
    <property type="component" value="Unassembled WGS sequence"/>
</dbReference>
<evidence type="ECO:0000313" key="3">
    <source>
        <dbReference type="Proteomes" id="UP000281738"/>
    </source>
</evidence>
<dbReference type="Gene3D" id="3.40.50.150">
    <property type="entry name" value="Vaccinia Virus protein VP39"/>
    <property type="match status" value="1"/>
</dbReference>